<gene>
    <name evidence="2" type="ORF">WMG39_13645</name>
</gene>
<reference evidence="2 3" key="1">
    <citation type="journal article" date="2020" name="Harmful Algae">
        <title>Molecular and morphological characterization of a novel dihydroanatoxin-a producing Microcoleus species (cyanobacteria) from the Russian River, California, USA.</title>
        <authorList>
            <person name="Conklin K.Y."/>
            <person name="Stancheva R."/>
            <person name="Otten T.G."/>
            <person name="Fadness R."/>
            <person name="Boyer G.L."/>
            <person name="Read B."/>
            <person name="Zhang X."/>
            <person name="Sheath R.G."/>
        </authorList>
    </citation>
    <scope>NUCLEOTIDE SEQUENCE [LARGE SCALE GENOMIC DNA]</scope>
    <source>
        <strain evidence="2 3">PTRS2</strain>
    </source>
</reference>
<evidence type="ECO:0000313" key="3">
    <source>
        <dbReference type="Proteomes" id="UP001384579"/>
    </source>
</evidence>
<name>A0ABU8YNN8_9CYAN</name>
<keyword evidence="1" id="KW-1133">Transmembrane helix</keyword>
<dbReference type="Proteomes" id="UP001384579">
    <property type="component" value="Unassembled WGS sequence"/>
</dbReference>
<protein>
    <submittedName>
        <fullName evidence="2">Uncharacterized protein</fullName>
    </submittedName>
</protein>
<keyword evidence="1" id="KW-0812">Transmembrane</keyword>
<evidence type="ECO:0000256" key="1">
    <source>
        <dbReference type="SAM" id="Phobius"/>
    </source>
</evidence>
<feature type="transmembrane region" description="Helical" evidence="1">
    <location>
        <begin position="12"/>
        <end position="38"/>
    </location>
</feature>
<dbReference type="RefSeq" id="WP_340521240.1">
    <property type="nucleotide sequence ID" value="NZ_JBBLXS010000159.1"/>
</dbReference>
<accession>A0ABU8YNN8</accession>
<keyword evidence="3" id="KW-1185">Reference proteome</keyword>
<sequence length="88" mass="9603">MRWLSTDVGAFISIIVGSFLAVIVVTWLHLFTTCLVLTSAGALARLDIQISGFKRWRSFLMLATISLTGLGLGGTLEFLLNTGRLVLF</sequence>
<comment type="caution">
    <text evidence="2">The sequence shown here is derived from an EMBL/GenBank/DDBJ whole genome shotgun (WGS) entry which is preliminary data.</text>
</comment>
<dbReference type="EMBL" id="JBBLXS010000159">
    <property type="protein sequence ID" value="MEK0185881.1"/>
    <property type="molecule type" value="Genomic_DNA"/>
</dbReference>
<organism evidence="2 3">
    <name type="scientific">Microcoleus anatoxicus PTRS2</name>
    <dbReference type="NCBI Taxonomy" id="2705321"/>
    <lineage>
        <taxon>Bacteria</taxon>
        <taxon>Bacillati</taxon>
        <taxon>Cyanobacteriota</taxon>
        <taxon>Cyanophyceae</taxon>
        <taxon>Oscillatoriophycideae</taxon>
        <taxon>Oscillatoriales</taxon>
        <taxon>Microcoleaceae</taxon>
        <taxon>Microcoleus</taxon>
        <taxon>Microcoleus anatoxicus</taxon>
    </lineage>
</organism>
<evidence type="ECO:0000313" key="2">
    <source>
        <dbReference type="EMBL" id="MEK0185881.1"/>
    </source>
</evidence>
<proteinExistence type="predicted"/>
<keyword evidence="1" id="KW-0472">Membrane</keyword>
<feature type="transmembrane region" description="Helical" evidence="1">
    <location>
        <begin position="59"/>
        <end position="80"/>
    </location>
</feature>